<protein>
    <submittedName>
        <fullName evidence="2">Uncharacterized protein</fullName>
    </submittedName>
</protein>
<name>A0ABR0SZW7_9HYPO</name>
<keyword evidence="3" id="KW-1185">Reference proteome</keyword>
<dbReference type="Proteomes" id="UP001338125">
    <property type="component" value="Unassembled WGS sequence"/>
</dbReference>
<feature type="region of interest" description="Disordered" evidence="1">
    <location>
        <begin position="1"/>
        <end position="27"/>
    </location>
</feature>
<evidence type="ECO:0000313" key="2">
    <source>
        <dbReference type="EMBL" id="KAK5997718.1"/>
    </source>
</evidence>
<accession>A0ABR0SZW7</accession>
<evidence type="ECO:0000313" key="3">
    <source>
        <dbReference type="Proteomes" id="UP001338125"/>
    </source>
</evidence>
<proteinExistence type="predicted"/>
<organism evidence="2 3">
    <name type="scientific">Cladobotryum mycophilum</name>
    <dbReference type="NCBI Taxonomy" id="491253"/>
    <lineage>
        <taxon>Eukaryota</taxon>
        <taxon>Fungi</taxon>
        <taxon>Dikarya</taxon>
        <taxon>Ascomycota</taxon>
        <taxon>Pezizomycotina</taxon>
        <taxon>Sordariomycetes</taxon>
        <taxon>Hypocreomycetidae</taxon>
        <taxon>Hypocreales</taxon>
        <taxon>Hypocreaceae</taxon>
        <taxon>Cladobotryum</taxon>
    </lineage>
</organism>
<comment type="caution">
    <text evidence="2">The sequence shown here is derived from an EMBL/GenBank/DDBJ whole genome shotgun (WGS) entry which is preliminary data.</text>
</comment>
<reference evidence="2 3" key="1">
    <citation type="submission" date="2024-01" db="EMBL/GenBank/DDBJ databases">
        <title>Complete genome of Cladobotryum mycophilum ATHUM6906.</title>
        <authorList>
            <person name="Christinaki A.C."/>
            <person name="Myridakis A.I."/>
            <person name="Kouvelis V.N."/>
        </authorList>
    </citation>
    <scope>NUCLEOTIDE SEQUENCE [LARGE SCALE GENOMIC DNA]</scope>
    <source>
        <strain evidence="2 3">ATHUM6906</strain>
    </source>
</reference>
<evidence type="ECO:0000256" key="1">
    <source>
        <dbReference type="SAM" id="MobiDB-lite"/>
    </source>
</evidence>
<gene>
    <name evidence="2" type="ORF">PT974_00074</name>
</gene>
<feature type="compositionally biased region" description="Basic and acidic residues" evidence="1">
    <location>
        <begin position="1"/>
        <end position="16"/>
    </location>
</feature>
<dbReference type="EMBL" id="JAVFKD010000001">
    <property type="protein sequence ID" value="KAK5997718.1"/>
    <property type="molecule type" value="Genomic_DNA"/>
</dbReference>
<sequence length="88" mass="8989">MADRPNDPATHADKQATGEQVTQPRMLDEQGAIGKQFTEKGAIGGIGDKVGGPMGKDGVIGKQFTTEGMVGGTIQNALGGDKKTTSTS</sequence>